<reference evidence="1" key="1">
    <citation type="submission" date="2021-06" db="EMBL/GenBank/DDBJ databases">
        <authorList>
            <person name="Kallberg Y."/>
            <person name="Tangrot J."/>
            <person name="Rosling A."/>
        </authorList>
    </citation>
    <scope>NUCLEOTIDE SEQUENCE</scope>
    <source>
        <strain evidence="1">MA461A</strain>
    </source>
</reference>
<proteinExistence type="predicted"/>
<comment type="caution">
    <text evidence="1">The sequence shown here is derived from an EMBL/GenBank/DDBJ whole genome shotgun (WGS) entry which is preliminary data.</text>
</comment>
<evidence type="ECO:0000313" key="2">
    <source>
        <dbReference type="Proteomes" id="UP000789920"/>
    </source>
</evidence>
<gene>
    <name evidence="1" type="ORF">RPERSI_LOCUS35758</name>
</gene>
<dbReference type="Proteomes" id="UP000789920">
    <property type="component" value="Unassembled WGS sequence"/>
</dbReference>
<evidence type="ECO:0000313" key="1">
    <source>
        <dbReference type="EMBL" id="CAG8849762.1"/>
    </source>
</evidence>
<sequence length="140" mass="16191">IWNNSALNFEVARMLNEGTYQSTIIVPFIQAVLKNLPFRFSFISTSERESIVSADRKGDGQVGRHPDIMLMVEHLDVLFEIMYVKCSRLVCMSQKMVDDDIKLWRECSNSMYYTQKTLHPEKDQFGIVGIQIAEDTLHLN</sequence>
<dbReference type="EMBL" id="CAJVQC010167275">
    <property type="protein sequence ID" value="CAG8849762.1"/>
    <property type="molecule type" value="Genomic_DNA"/>
</dbReference>
<protein>
    <submittedName>
        <fullName evidence="1">24721_t:CDS:1</fullName>
    </submittedName>
</protein>
<keyword evidence="2" id="KW-1185">Reference proteome</keyword>
<feature type="non-terminal residue" evidence="1">
    <location>
        <position position="1"/>
    </location>
</feature>
<organism evidence="1 2">
    <name type="scientific">Racocetra persica</name>
    <dbReference type="NCBI Taxonomy" id="160502"/>
    <lineage>
        <taxon>Eukaryota</taxon>
        <taxon>Fungi</taxon>
        <taxon>Fungi incertae sedis</taxon>
        <taxon>Mucoromycota</taxon>
        <taxon>Glomeromycotina</taxon>
        <taxon>Glomeromycetes</taxon>
        <taxon>Diversisporales</taxon>
        <taxon>Gigasporaceae</taxon>
        <taxon>Racocetra</taxon>
    </lineage>
</organism>
<feature type="non-terminal residue" evidence="1">
    <location>
        <position position="140"/>
    </location>
</feature>
<name>A0ACA9SV11_9GLOM</name>
<accession>A0ACA9SV11</accession>